<accession>A0A1M6SXC5</accession>
<name>A0A1M6SXC5_SELRU</name>
<dbReference type="RefSeq" id="WP_073088533.1">
    <property type="nucleotide sequence ID" value="NZ_FRBC01000005.1"/>
</dbReference>
<dbReference type="EMBL" id="FRBC01000005">
    <property type="protein sequence ID" value="SHK49300.1"/>
    <property type="molecule type" value="Genomic_DNA"/>
</dbReference>
<gene>
    <name evidence="1" type="ORF">SAMN05216582_105129</name>
</gene>
<protein>
    <submittedName>
        <fullName evidence="1">Uncharacterized protein</fullName>
    </submittedName>
</protein>
<evidence type="ECO:0000313" key="2">
    <source>
        <dbReference type="Proteomes" id="UP000184263"/>
    </source>
</evidence>
<reference evidence="1 2" key="1">
    <citation type="submission" date="2016-11" db="EMBL/GenBank/DDBJ databases">
        <authorList>
            <person name="Jaros S."/>
            <person name="Januszkiewicz K."/>
            <person name="Wedrychowicz H."/>
        </authorList>
    </citation>
    <scope>NUCLEOTIDE SEQUENCE [LARGE SCALE GENOMIC DNA]</scope>
    <source>
        <strain evidence="1 2">HD4</strain>
    </source>
</reference>
<dbReference type="OrthoDB" id="1666513at2"/>
<organism evidence="1 2">
    <name type="scientific">Selenomonas ruminantium</name>
    <dbReference type="NCBI Taxonomy" id="971"/>
    <lineage>
        <taxon>Bacteria</taxon>
        <taxon>Bacillati</taxon>
        <taxon>Bacillota</taxon>
        <taxon>Negativicutes</taxon>
        <taxon>Selenomonadales</taxon>
        <taxon>Selenomonadaceae</taxon>
        <taxon>Selenomonas</taxon>
    </lineage>
</organism>
<sequence length="136" mass="16127">MSEVTLERCIFHGMRCQVTPGQIKELVRRYGLETVDRELVVLWLELFQHDIRYPASWLKKAIECSYSPQIPHEEYVREKQGKIRRVRGAAKEKALKEAYARLDAEKAEQLMQERPPQQSEFWRFVPKAIQDKLAVR</sequence>
<dbReference type="Proteomes" id="UP000184263">
    <property type="component" value="Unassembled WGS sequence"/>
</dbReference>
<evidence type="ECO:0000313" key="1">
    <source>
        <dbReference type="EMBL" id="SHK49300.1"/>
    </source>
</evidence>
<dbReference type="AlphaFoldDB" id="A0A1M6SXC5"/>
<proteinExistence type="predicted"/>